<dbReference type="PANTHER" id="PTHR32196">
    <property type="entry name" value="ABC TRANSPORTER PERMEASE PROTEIN YPHD-RELATED-RELATED"/>
    <property type="match status" value="1"/>
</dbReference>
<gene>
    <name evidence="13" type="ORF">SGFS_022390</name>
</gene>
<evidence type="ECO:0000256" key="1">
    <source>
        <dbReference type="ARBA" id="ARBA00004651"/>
    </source>
</evidence>
<feature type="region of interest" description="Disordered" evidence="11">
    <location>
        <begin position="110"/>
        <end position="152"/>
    </location>
</feature>
<reference evidence="13 14" key="2">
    <citation type="journal article" date="2023" name="ChemBioChem">
        <title>Acyltransferase Domain Exchange between Two Independent Type I Polyketide Synthases in the Same Producer Strain of Macrolide Antibiotics.</title>
        <authorList>
            <person name="Kudo F."/>
            <person name="Kishikawa K."/>
            <person name="Tsuboi K."/>
            <person name="Kido T."/>
            <person name="Usui T."/>
            <person name="Hashimoto J."/>
            <person name="Shin-Ya K."/>
            <person name="Miyanaga A."/>
            <person name="Eguchi T."/>
        </authorList>
    </citation>
    <scope>NUCLEOTIDE SEQUENCE [LARGE SCALE GENOMIC DNA]</scope>
    <source>
        <strain evidence="13 14">A-8890</strain>
    </source>
</reference>
<comment type="function">
    <text evidence="9">Part of the binding-protein-dependent transport system for D-xylose. Probably responsible for the translocation of the substrate across the membrane.</text>
</comment>
<evidence type="ECO:0000313" key="14">
    <source>
        <dbReference type="Proteomes" id="UP001321542"/>
    </source>
</evidence>
<keyword evidence="4" id="KW-0997">Cell inner membrane</keyword>
<dbReference type="PANTHER" id="PTHR32196:SF32">
    <property type="entry name" value="XYLOSE TRANSPORT SYSTEM PERMEASE PROTEIN XYLH"/>
    <property type="match status" value="1"/>
</dbReference>
<feature type="compositionally biased region" description="Low complexity" evidence="11">
    <location>
        <begin position="117"/>
        <end position="152"/>
    </location>
</feature>
<evidence type="ECO:0000256" key="6">
    <source>
        <dbReference type="ARBA" id="ARBA00022692"/>
    </source>
</evidence>
<evidence type="ECO:0000256" key="11">
    <source>
        <dbReference type="SAM" id="MobiDB-lite"/>
    </source>
</evidence>
<evidence type="ECO:0000256" key="7">
    <source>
        <dbReference type="ARBA" id="ARBA00022989"/>
    </source>
</evidence>
<keyword evidence="5" id="KW-0762">Sugar transport</keyword>
<evidence type="ECO:0000256" key="9">
    <source>
        <dbReference type="ARBA" id="ARBA00035611"/>
    </source>
</evidence>
<keyword evidence="2" id="KW-0813">Transport</keyword>
<dbReference type="Pfam" id="PF02653">
    <property type="entry name" value="BPD_transp_2"/>
    <property type="match status" value="1"/>
</dbReference>
<dbReference type="EMBL" id="AP018448">
    <property type="protein sequence ID" value="BBC30945.1"/>
    <property type="molecule type" value="Genomic_DNA"/>
</dbReference>
<evidence type="ECO:0000256" key="2">
    <source>
        <dbReference type="ARBA" id="ARBA00022448"/>
    </source>
</evidence>
<dbReference type="Proteomes" id="UP001321542">
    <property type="component" value="Chromosome"/>
</dbReference>
<evidence type="ECO:0000256" key="8">
    <source>
        <dbReference type="ARBA" id="ARBA00023136"/>
    </source>
</evidence>
<accession>A0ABN5VD70</accession>
<keyword evidence="14" id="KW-1185">Reference proteome</keyword>
<keyword evidence="8 12" id="KW-0472">Membrane</keyword>
<reference evidence="13 14" key="1">
    <citation type="journal article" date="2010" name="ChemBioChem">
        <title>Cloning and characterization of the biosynthetic gene cluster of 16-membered macrolide antibiotic FD-891: involvement of a dual functional cytochrome P450 monooxygenase catalyzing epoxidation and hydroxylation.</title>
        <authorList>
            <person name="Kudo F."/>
            <person name="Motegi A."/>
            <person name="Mizoue K."/>
            <person name="Eguchi T."/>
        </authorList>
    </citation>
    <scope>NUCLEOTIDE SEQUENCE [LARGE SCALE GENOMIC DNA]</scope>
    <source>
        <strain evidence="13 14">A-8890</strain>
    </source>
</reference>
<feature type="transmembrane region" description="Helical" evidence="12">
    <location>
        <begin position="7"/>
        <end position="28"/>
    </location>
</feature>
<evidence type="ECO:0000256" key="4">
    <source>
        <dbReference type="ARBA" id="ARBA00022519"/>
    </source>
</evidence>
<feature type="transmembrane region" description="Helical" evidence="12">
    <location>
        <begin position="34"/>
        <end position="55"/>
    </location>
</feature>
<evidence type="ECO:0000256" key="5">
    <source>
        <dbReference type="ARBA" id="ARBA00022597"/>
    </source>
</evidence>
<feature type="transmembrane region" description="Helical" evidence="12">
    <location>
        <begin position="62"/>
        <end position="82"/>
    </location>
</feature>
<proteinExistence type="predicted"/>
<protein>
    <recommendedName>
        <fullName evidence="10">Xylose transport system permease protein XylH</fullName>
    </recommendedName>
</protein>
<keyword evidence="3" id="KW-1003">Cell membrane</keyword>
<keyword evidence="6 12" id="KW-0812">Transmembrane</keyword>
<name>A0ABN5VD70_9ACTN</name>
<dbReference type="InterPro" id="IPR001851">
    <property type="entry name" value="ABC_transp_permease"/>
</dbReference>
<sequence>MLLIGEIDLSVGSVSGLAAVVFAVLSVNRGVPEWLAVIAAVLTGAAIGTVQGFFYTRLGVPAFVVTLAGLLSWYGLMLYVLGSSSSVNLDESGLVGQLTNYYLPIQPSRTAWRRSARPPTSSPPTTTTAAAGPPGCRAGRSARSGYARASSR</sequence>
<evidence type="ECO:0000256" key="10">
    <source>
        <dbReference type="ARBA" id="ARBA00035686"/>
    </source>
</evidence>
<evidence type="ECO:0000256" key="3">
    <source>
        <dbReference type="ARBA" id="ARBA00022475"/>
    </source>
</evidence>
<evidence type="ECO:0000313" key="13">
    <source>
        <dbReference type="EMBL" id="BBC30945.1"/>
    </source>
</evidence>
<comment type="subcellular location">
    <subcellularLocation>
        <location evidence="1">Cell membrane</location>
        <topology evidence="1">Multi-pass membrane protein</topology>
    </subcellularLocation>
</comment>
<organism evidence="13 14">
    <name type="scientific">Streptomyces graminofaciens</name>
    <dbReference type="NCBI Taxonomy" id="68212"/>
    <lineage>
        <taxon>Bacteria</taxon>
        <taxon>Bacillati</taxon>
        <taxon>Actinomycetota</taxon>
        <taxon>Actinomycetes</taxon>
        <taxon>Kitasatosporales</taxon>
        <taxon>Streptomycetaceae</taxon>
        <taxon>Streptomyces</taxon>
    </lineage>
</organism>
<evidence type="ECO:0000256" key="12">
    <source>
        <dbReference type="SAM" id="Phobius"/>
    </source>
</evidence>
<keyword evidence="7 12" id="KW-1133">Transmembrane helix</keyword>